<accession>F0ZBA3</accession>
<name>F0ZBA3_DICPU</name>
<sequence>MTNYLYQIYGRVKASRGIKIKLTAPVQQEDEEENNIQVDPLPPYSLDISIIINIWSIVKERVSKKMFSDPSQDQVWVCQDAFHSIVTSIIESLYGSLPDRIDAIYKSRG</sequence>
<evidence type="ECO:0000313" key="2">
    <source>
        <dbReference type="Proteomes" id="UP000001064"/>
    </source>
</evidence>
<dbReference type="VEuPathDB" id="AmoebaDB:DICPUDRAFT_148500"/>
<evidence type="ECO:0000313" key="1">
    <source>
        <dbReference type="EMBL" id="EGC38784.1"/>
    </source>
</evidence>
<dbReference type="InParanoid" id="F0ZBA3"/>
<dbReference type="AlphaFoldDB" id="F0ZBA3"/>
<keyword evidence="2" id="KW-1185">Reference proteome</keyword>
<proteinExistence type="predicted"/>
<dbReference type="InterPro" id="IPR036397">
    <property type="entry name" value="RNaseH_sf"/>
</dbReference>
<dbReference type="EMBL" id="GL870969">
    <property type="protein sequence ID" value="EGC38784.1"/>
    <property type="molecule type" value="Genomic_DNA"/>
</dbReference>
<evidence type="ECO:0008006" key="3">
    <source>
        <dbReference type="Google" id="ProtNLM"/>
    </source>
</evidence>
<dbReference type="OrthoDB" id="9996331at2759"/>
<reference evidence="2" key="1">
    <citation type="journal article" date="2011" name="Genome Biol.">
        <title>Comparative genomics of the social amoebae Dictyostelium discoideum and Dictyostelium purpureum.</title>
        <authorList>
            <consortium name="US DOE Joint Genome Institute (JGI-PGF)"/>
            <person name="Sucgang R."/>
            <person name="Kuo A."/>
            <person name="Tian X."/>
            <person name="Salerno W."/>
            <person name="Parikh A."/>
            <person name="Feasley C.L."/>
            <person name="Dalin E."/>
            <person name="Tu H."/>
            <person name="Huang E."/>
            <person name="Barry K."/>
            <person name="Lindquist E."/>
            <person name="Shapiro H."/>
            <person name="Bruce D."/>
            <person name="Schmutz J."/>
            <person name="Salamov A."/>
            <person name="Fey P."/>
            <person name="Gaudet P."/>
            <person name="Anjard C."/>
            <person name="Babu M.M."/>
            <person name="Basu S."/>
            <person name="Bushmanova Y."/>
            <person name="van der Wel H."/>
            <person name="Katoh-Kurasawa M."/>
            <person name="Dinh C."/>
            <person name="Coutinho P.M."/>
            <person name="Saito T."/>
            <person name="Elias M."/>
            <person name="Schaap P."/>
            <person name="Kay R.R."/>
            <person name="Henrissat B."/>
            <person name="Eichinger L."/>
            <person name="Rivero F."/>
            <person name="Putnam N.H."/>
            <person name="West C.M."/>
            <person name="Loomis W.F."/>
            <person name="Chisholm R.L."/>
            <person name="Shaulsky G."/>
            <person name="Strassmann J.E."/>
            <person name="Queller D.C."/>
            <person name="Kuspa A."/>
            <person name="Grigoriev I.V."/>
        </authorList>
    </citation>
    <scope>NUCLEOTIDE SEQUENCE [LARGE SCALE GENOMIC DNA]</scope>
    <source>
        <strain evidence="2">QSDP1</strain>
    </source>
</reference>
<dbReference type="Gene3D" id="3.30.420.10">
    <property type="entry name" value="Ribonuclease H-like superfamily/Ribonuclease H"/>
    <property type="match status" value="1"/>
</dbReference>
<dbReference type="Proteomes" id="UP000001064">
    <property type="component" value="Unassembled WGS sequence"/>
</dbReference>
<dbReference type="GO" id="GO:0003676">
    <property type="term" value="F:nucleic acid binding"/>
    <property type="evidence" value="ECO:0007669"/>
    <property type="project" value="InterPro"/>
</dbReference>
<dbReference type="RefSeq" id="XP_003284678.1">
    <property type="nucleotide sequence ID" value="XM_003284630.1"/>
</dbReference>
<dbReference type="GeneID" id="10506580"/>
<protein>
    <recommendedName>
        <fullName evidence="3">Tc1-like transposase DDE domain-containing protein</fullName>
    </recommendedName>
</protein>
<dbReference type="KEGG" id="dpp:DICPUDRAFT_148500"/>
<gene>
    <name evidence="1" type="ORF">DICPUDRAFT_148500</name>
</gene>
<organism evidence="1 2">
    <name type="scientific">Dictyostelium purpureum</name>
    <name type="common">Slime mold</name>
    <dbReference type="NCBI Taxonomy" id="5786"/>
    <lineage>
        <taxon>Eukaryota</taxon>
        <taxon>Amoebozoa</taxon>
        <taxon>Evosea</taxon>
        <taxon>Eumycetozoa</taxon>
        <taxon>Dictyostelia</taxon>
        <taxon>Dictyosteliales</taxon>
        <taxon>Dictyosteliaceae</taxon>
        <taxon>Dictyostelium</taxon>
    </lineage>
</organism>